<dbReference type="EMBL" id="JAAIUW010000011">
    <property type="protein sequence ID" value="KAF7808817.1"/>
    <property type="molecule type" value="Genomic_DNA"/>
</dbReference>
<comment type="similarity">
    <text evidence="2 11">Belongs to the acyl-ACP thioesterase family.</text>
</comment>
<keyword evidence="15" id="KW-1185">Reference proteome</keyword>
<evidence type="ECO:0000256" key="1">
    <source>
        <dbReference type="ARBA" id="ARBA00004229"/>
    </source>
</evidence>
<dbReference type="GO" id="GO:0000036">
    <property type="term" value="F:acyl carrier activity"/>
    <property type="evidence" value="ECO:0007669"/>
    <property type="project" value="TreeGrafter"/>
</dbReference>
<evidence type="ECO:0000256" key="8">
    <source>
        <dbReference type="ARBA" id="ARBA00022946"/>
    </source>
</evidence>
<dbReference type="GO" id="GO:0016297">
    <property type="term" value="F:fatty acyl-[ACP] hydrolase activity"/>
    <property type="evidence" value="ECO:0007669"/>
    <property type="project" value="InterPro"/>
</dbReference>
<comment type="caution">
    <text evidence="14">The sequence shown here is derived from an EMBL/GenBank/DDBJ whole genome shotgun (WGS) entry which is preliminary data.</text>
</comment>
<keyword evidence="10 11" id="KW-0275">Fatty acid biosynthesis</keyword>
<dbReference type="GO" id="GO:0009507">
    <property type="term" value="C:chloroplast"/>
    <property type="evidence" value="ECO:0007669"/>
    <property type="project" value="UniProtKB-SubCell"/>
</dbReference>
<dbReference type="InterPro" id="IPR029069">
    <property type="entry name" value="HotDog_dom_sf"/>
</dbReference>
<sequence length="394" mass="44963">MATIFFCSSSSTILVRSCSSMRESHQPHNKQHLNLKINGTSRSPIKVDSLSQTAEAAVLSINGQRQNIPTKKQLVDPYRQGLIVEGGVGYRQTVVIRSYEVGPDKTATLESILNLLQETALNHVWMSGLLSDGFGATHGMMRNNLIWVVSRMQVLIDYYPIWGEVVEIDTWVGASGKNGMRRDWLIRSQATGLVFARATSTWVMMNRKTRRLSKIPEEVRVELSPWFIEKQAIMEDSHEKIVKLSKEAKYMNSDLKPKRSDLDMNYHVNNVKYVRWMLETIPDQILESHQLSGITLEYRRECGRSDEVQSLCEPEEDEILSDVVKQEYNTKNLFNGFSLASEIINGGGVLGCLEQRPIRYTHLLQAKGEKQDEEIVRGRTVWKRKLPSMPFSTQ</sequence>
<organism evidence="14 15">
    <name type="scientific">Senna tora</name>
    <dbReference type="NCBI Taxonomy" id="362788"/>
    <lineage>
        <taxon>Eukaryota</taxon>
        <taxon>Viridiplantae</taxon>
        <taxon>Streptophyta</taxon>
        <taxon>Embryophyta</taxon>
        <taxon>Tracheophyta</taxon>
        <taxon>Spermatophyta</taxon>
        <taxon>Magnoliopsida</taxon>
        <taxon>eudicotyledons</taxon>
        <taxon>Gunneridae</taxon>
        <taxon>Pentapetalae</taxon>
        <taxon>rosids</taxon>
        <taxon>fabids</taxon>
        <taxon>Fabales</taxon>
        <taxon>Fabaceae</taxon>
        <taxon>Caesalpinioideae</taxon>
        <taxon>Cassia clade</taxon>
        <taxon>Senna</taxon>
    </lineage>
</organism>
<feature type="domain" description="Acyl-ACP thioesterase-like C-terminal" evidence="13">
    <location>
        <begin position="246"/>
        <end position="318"/>
    </location>
</feature>
<dbReference type="Gene3D" id="3.10.129.10">
    <property type="entry name" value="Hotdog Thioesterase"/>
    <property type="match status" value="1"/>
</dbReference>
<evidence type="ECO:0000256" key="2">
    <source>
        <dbReference type="ARBA" id="ARBA00006500"/>
    </source>
</evidence>
<proteinExistence type="inferred from homology"/>
<evidence type="ECO:0000256" key="6">
    <source>
        <dbReference type="ARBA" id="ARBA00022801"/>
    </source>
</evidence>
<dbReference type="CDD" id="cd00586">
    <property type="entry name" value="4HBT"/>
    <property type="match status" value="1"/>
</dbReference>
<dbReference type="PANTHER" id="PTHR31727">
    <property type="entry name" value="OLEOYL-ACYL CARRIER PROTEIN THIOESTERASE 1, CHLOROPLASTIC"/>
    <property type="match status" value="1"/>
</dbReference>
<dbReference type="OrthoDB" id="618395at2759"/>
<feature type="domain" description="Acyl-ACP thioesterase N-terminal hotdog" evidence="12">
    <location>
        <begin position="89"/>
        <end position="221"/>
    </location>
</feature>
<dbReference type="Pfam" id="PF01643">
    <property type="entry name" value="Acyl-ACP_TE"/>
    <property type="match status" value="1"/>
</dbReference>
<evidence type="ECO:0000256" key="10">
    <source>
        <dbReference type="ARBA" id="ARBA00023160"/>
    </source>
</evidence>
<keyword evidence="6 11" id="KW-0378">Hydrolase</keyword>
<name>A0A834SVY0_9FABA</name>
<evidence type="ECO:0000256" key="4">
    <source>
        <dbReference type="ARBA" id="ARBA00022528"/>
    </source>
</evidence>
<keyword evidence="9 11" id="KW-0443">Lipid metabolism</keyword>
<keyword evidence="8" id="KW-0809">Transit peptide</keyword>
<keyword evidence="3 11" id="KW-0444">Lipid biosynthesis</keyword>
<keyword evidence="7 11" id="KW-0276">Fatty acid metabolism</keyword>
<dbReference type="SUPFAM" id="SSF54637">
    <property type="entry name" value="Thioesterase/thiol ester dehydrase-isomerase"/>
    <property type="match status" value="2"/>
</dbReference>
<comment type="function">
    <text evidence="11">Plays an essential role in chain termination during de novo fatty acid synthesis.</text>
</comment>
<keyword evidence="4 11" id="KW-0150">Chloroplast</keyword>
<evidence type="ECO:0000256" key="3">
    <source>
        <dbReference type="ARBA" id="ARBA00022516"/>
    </source>
</evidence>
<keyword evidence="5 11" id="KW-0934">Plastid</keyword>
<evidence type="ECO:0000259" key="12">
    <source>
        <dbReference type="Pfam" id="PF01643"/>
    </source>
</evidence>
<evidence type="ECO:0000313" key="14">
    <source>
        <dbReference type="EMBL" id="KAF7808817.1"/>
    </source>
</evidence>
<dbReference type="InterPro" id="IPR049427">
    <property type="entry name" value="Acyl-ACP_TE_C"/>
</dbReference>
<dbReference type="PANTHER" id="PTHR31727:SF10">
    <property type="entry name" value="ACYL-[ACYL-CARRIER-PROTEIN] HYDROLASE"/>
    <property type="match status" value="1"/>
</dbReference>
<evidence type="ECO:0000259" key="13">
    <source>
        <dbReference type="Pfam" id="PF20791"/>
    </source>
</evidence>
<dbReference type="EC" id="3.1.2.-" evidence="11"/>
<reference evidence="14" key="1">
    <citation type="submission" date="2020-09" db="EMBL/GenBank/DDBJ databases">
        <title>Genome-Enabled Discovery of Anthraquinone Biosynthesis in Senna tora.</title>
        <authorList>
            <person name="Kang S.-H."/>
            <person name="Pandey R.P."/>
            <person name="Lee C.-M."/>
            <person name="Sim J.-S."/>
            <person name="Jeong J.-T."/>
            <person name="Choi B.-S."/>
            <person name="Jung M."/>
            <person name="Ginzburg D."/>
            <person name="Zhao K."/>
            <person name="Won S.Y."/>
            <person name="Oh T.-J."/>
            <person name="Yu Y."/>
            <person name="Kim N.-H."/>
            <person name="Lee O.R."/>
            <person name="Lee T.-H."/>
            <person name="Bashyal P."/>
            <person name="Kim T.-S."/>
            <person name="Lee W.-H."/>
            <person name="Kawkins C."/>
            <person name="Kim C.-K."/>
            <person name="Kim J.S."/>
            <person name="Ahn B.O."/>
            <person name="Rhee S.Y."/>
            <person name="Sohng J.K."/>
        </authorList>
    </citation>
    <scope>NUCLEOTIDE SEQUENCE</scope>
    <source>
        <tissue evidence="14">Leaf</tissue>
    </source>
</reference>
<comment type="subcellular location">
    <subcellularLocation>
        <location evidence="1 11">Plastid</location>
        <location evidence="1 11">Chloroplast</location>
    </subcellularLocation>
</comment>
<evidence type="ECO:0000256" key="9">
    <source>
        <dbReference type="ARBA" id="ARBA00023098"/>
    </source>
</evidence>
<accession>A0A834SVY0</accession>
<evidence type="ECO:0000256" key="11">
    <source>
        <dbReference type="RuleBase" id="RU363096"/>
    </source>
</evidence>
<dbReference type="Pfam" id="PF20791">
    <property type="entry name" value="Acyl-ACP_TE_C"/>
    <property type="match status" value="1"/>
</dbReference>
<evidence type="ECO:0000313" key="15">
    <source>
        <dbReference type="Proteomes" id="UP000634136"/>
    </source>
</evidence>
<gene>
    <name evidence="14" type="ORF">G2W53_035560</name>
</gene>
<evidence type="ECO:0000256" key="5">
    <source>
        <dbReference type="ARBA" id="ARBA00022640"/>
    </source>
</evidence>
<dbReference type="FunFam" id="3.10.129.10:FF:000014">
    <property type="entry name" value="Acyl-[acyl-carrier-protein] hydrolase"/>
    <property type="match status" value="1"/>
</dbReference>
<dbReference type="InterPro" id="IPR002864">
    <property type="entry name" value="Acyl-ACP_thioesterase_NHD"/>
</dbReference>
<protein>
    <recommendedName>
        <fullName evidence="11">Acyl-[acyl-carrier-protein] hydrolase</fullName>
        <ecNumber evidence="11">3.1.2.-</ecNumber>
    </recommendedName>
</protein>
<dbReference type="AlphaFoldDB" id="A0A834SVY0"/>
<dbReference type="Proteomes" id="UP000634136">
    <property type="component" value="Unassembled WGS sequence"/>
</dbReference>
<dbReference type="InterPro" id="IPR045023">
    <property type="entry name" value="FATA/B"/>
</dbReference>
<evidence type="ECO:0000256" key="7">
    <source>
        <dbReference type="ARBA" id="ARBA00022832"/>
    </source>
</evidence>